<dbReference type="Pfam" id="PF07727">
    <property type="entry name" value="RVT_2"/>
    <property type="match status" value="1"/>
</dbReference>
<feature type="domain" description="Reverse transcriptase" evidence="2">
    <location>
        <begin position="1801"/>
        <end position="1874"/>
    </location>
</feature>
<dbReference type="PANTHER" id="PTHR24559:SF427">
    <property type="entry name" value="RNA-DIRECTED DNA POLYMERASE"/>
    <property type="match status" value="1"/>
</dbReference>
<sequence>MIIKFIENGPLIWPSIEENRVTRPKKYSELSAMEAIQADCDVKETNIILQGLPLEVYALVTNHKVTKELWERIELLMQGTSLTKQEKECKLYDEFDKFAYNKGETLRDKRLLSVTTAKEKATCQNSTRNQKGKWMSHDPGIVEAQPTQTIITHNAAYQADELDSYDSDCDEINTAKVVLMANLSHYGSDDLAEKAQQSEPKLYEGNVIQKTNAIMIRDSEETLMLAEESHSKMILKQKDLMMSEKKDNAKPVDYANSESSLEPTPFTRPTKVEVPKELPKISMVNTSLKKLKHHLASFDVVVKERTTTTAITEGMWGFKHTKACFRDEIIPFVKALKDLLNSFDQFLIDELFEVQNVFHQMKQAVEQHRSSGKVLVITALKDNLRKLKGKAVVDEAVISRPIDPKILKVDVAPLALKLWNNRTVHSDYLKHTQEETTTLREIVEHERSLYPLNTSLDYAFKKTVKRKVWKPTGKVFTNIGYIWRPTGRTFTIVGNVFPLTRITTTAKVLLRKLIFIESNPLKPVVTLVYSRKPKASINNVLVSKFKITKSLSANKKEPNKFWGFTVSNVPSSSIDECSSGPALHEMTPATISSGLVPKPTSSTSFVPPSRTDWDLLFQPLFDELLTPPPSVDHPALEVIALIAEVVTPELAALTGSPSLTTVDQDAPSLNALTQSCWIEAMQEELNEFKGLEEGIDFEESFAPVARLEAIRIFIVYAAHMNMVVYQMDVKTAFLNGLQISQSPSGIFINQSKYAIESLKKYGFESCDPVDTPMMEKSKLNEDKEGKAVDPSHYHDEITTYQLRPWIQQDLMYCDNKSAIALCCNNVQHSRSKHIDISYHFIKEHVKNGVIELYFVNTEYQLEDIFTKALGRERIKTIDITIDQQVTLDEALVPHASRLRIGKSPRIPNQPFDELPFEEEILAFLRELGHNGEIKMITDVEHKDAKKCNEMYYHWFTKVIVNLFMTKDQSIPRRNKNTHQYGAILPVELTNEAIRNSKSYKDYYAIALGAEPSKTKACVRKKQSSFDTTMPPLTAKGKRLKTSQSGSGADEGTGIIPGVPNVQTYELDDEEISWKSSEDDDDDDDDEQTDSDNDVENIDDEENDKDIDGMNVERDKMDDERENKEDDADELYKDVNVNIKGQQQSLYVSSRFVSNMLNPSPDRGIDSIFESTPRVDVLVTTTAEPPLLSTTTLPPPSISIISHVQQTPAPSPVNVSSSSLQDHPNFGSLFGFDHRLITLETVKIAVQLQSDRLQGEAQVENKNFVNKLDENIQKIIKEQVKEQVKVQVSKILPNIEKIINEQLEANVLTRSFNSSMTSHVVVADLFELELKKILIDKMESNKSIHRLDEQKNLYKALVDAYECDKLILNTYRDTITLKRRRDDDDKDEEPSAGSNRGSKRRRAGKEPESTSAPKEKTSKRSGKSTEWVIASYRLITSSTMTLSIYVVVSQAESIKIQLQRPRQQIMDTLNRLKTWESARDVYSKRIIIAITELQIIKWHNYKHLDWITVRKLTNLTVDERFAFNDSLRMFTKSIVIQRRVEDLQLDRAAAMIQAIDKQLKTRRIMRSLEKFDCDGIPKRPTMYLNLWSYKAVRHKYLNPMIQSEPEGSTQGYPLVSVEVLRSILTDLQVTPTKHGRMTKPYSSPRFIANCFNACYLKMEVKRRSVKVKELQERCIIKAFQVIKSRKDLPIIPPVREAEFQFDLVPGAAPIARAPNRLAPPEMKEFSKQLQELSDKGFIRPISSPWGDSVLYVKKKDRSFQMCIVYQELNKLTVKNCYPLLRIDDLFDQLQGSSVYSKIDLSSVMPFGLIYAPTIFMDHMNRVCKSYLDKFVIVFIDDLLIYLKNKEEHKEHLKLILELLKKEELYAKFSKCEFLIPKVLLVIIGDLLEDFKGSKTMTKLTQKKVNFEWGDKQEAAFQTLKDKLCSAPILALPQGAKNFIVYCDALHKGLGVVLMQNEKVIAYAS</sequence>
<name>A0A6L2MFY3_TANCI</name>
<dbReference type="GO" id="GO:0003964">
    <property type="term" value="F:RNA-directed DNA polymerase activity"/>
    <property type="evidence" value="ECO:0007669"/>
    <property type="project" value="UniProtKB-KW"/>
</dbReference>
<dbReference type="CDD" id="cd09272">
    <property type="entry name" value="RNase_HI_RT_Ty1"/>
    <property type="match status" value="1"/>
</dbReference>
<evidence type="ECO:0000259" key="4">
    <source>
        <dbReference type="Pfam" id="PF17919"/>
    </source>
</evidence>
<keyword evidence="5" id="KW-0695">RNA-directed DNA polymerase</keyword>
<reference evidence="5" key="1">
    <citation type="journal article" date="2019" name="Sci. Rep.">
        <title>Draft genome of Tanacetum cinerariifolium, the natural source of mosquito coil.</title>
        <authorList>
            <person name="Yamashiro T."/>
            <person name="Shiraishi A."/>
            <person name="Satake H."/>
            <person name="Nakayama K."/>
        </authorList>
    </citation>
    <scope>NUCLEOTIDE SEQUENCE</scope>
</reference>
<organism evidence="5">
    <name type="scientific">Tanacetum cinerariifolium</name>
    <name type="common">Dalmatian daisy</name>
    <name type="synonym">Chrysanthemum cinerariifolium</name>
    <dbReference type="NCBI Taxonomy" id="118510"/>
    <lineage>
        <taxon>Eukaryota</taxon>
        <taxon>Viridiplantae</taxon>
        <taxon>Streptophyta</taxon>
        <taxon>Embryophyta</taxon>
        <taxon>Tracheophyta</taxon>
        <taxon>Spermatophyta</taxon>
        <taxon>Magnoliopsida</taxon>
        <taxon>eudicotyledons</taxon>
        <taxon>Gunneridae</taxon>
        <taxon>Pentapetalae</taxon>
        <taxon>asterids</taxon>
        <taxon>campanulids</taxon>
        <taxon>Asterales</taxon>
        <taxon>Asteraceae</taxon>
        <taxon>Asteroideae</taxon>
        <taxon>Anthemideae</taxon>
        <taxon>Anthemidinae</taxon>
        <taxon>Tanacetum</taxon>
    </lineage>
</organism>
<keyword evidence="5" id="KW-0548">Nucleotidyltransferase</keyword>
<feature type="domain" description="Reverse transcriptase/retrotransposon-derived protein RNase H-like" evidence="4">
    <location>
        <begin position="1907"/>
        <end position="1963"/>
    </location>
</feature>
<dbReference type="Gene3D" id="3.30.70.270">
    <property type="match status" value="3"/>
</dbReference>
<evidence type="ECO:0000256" key="1">
    <source>
        <dbReference type="SAM" id="MobiDB-lite"/>
    </source>
</evidence>
<dbReference type="InterPro" id="IPR043502">
    <property type="entry name" value="DNA/RNA_pol_sf"/>
</dbReference>
<dbReference type="CDD" id="cd01647">
    <property type="entry name" value="RT_LTR"/>
    <property type="match status" value="1"/>
</dbReference>
<feature type="region of interest" description="Disordered" evidence="1">
    <location>
        <begin position="249"/>
        <end position="271"/>
    </location>
</feature>
<dbReference type="InterPro" id="IPR000477">
    <property type="entry name" value="RT_dom"/>
</dbReference>
<dbReference type="PANTHER" id="PTHR24559">
    <property type="entry name" value="TRANSPOSON TY3-I GAG-POL POLYPROTEIN"/>
    <property type="match status" value="1"/>
</dbReference>
<dbReference type="Pfam" id="PF17919">
    <property type="entry name" value="RT_RNaseH_2"/>
    <property type="match status" value="1"/>
</dbReference>
<feature type="compositionally biased region" description="Basic and acidic residues" evidence="1">
    <location>
        <begin position="1105"/>
        <end position="1123"/>
    </location>
</feature>
<feature type="compositionally biased region" description="Basic and acidic residues" evidence="1">
    <location>
        <begin position="1403"/>
        <end position="1417"/>
    </location>
</feature>
<dbReference type="SUPFAM" id="SSF56672">
    <property type="entry name" value="DNA/RNA polymerases"/>
    <property type="match status" value="1"/>
</dbReference>
<feature type="compositionally biased region" description="Acidic residues" evidence="1">
    <location>
        <begin position="1077"/>
        <end position="1104"/>
    </location>
</feature>
<protein>
    <submittedName>
        <fullName evidence="5">Putative reverse transcriptase domain-containing protein</fullName>
    </submittedName>
</protein>
<gene>
    <name evidence="5" type="ORF">Tci_044578</name>
</gene>
<dbReference type="FunFam" id="3.30.70.270:FF:000003">
    <property type="entry name" value="Transposon Ty3-G Gag-Pol polyprotein"/>
    <property type="match status" value="1"/>
</dbReference>
<comment type="caution">
    <text evidence="5">The sequence shown here is derived from an EMBL/GenBank/DDBJ whole genome shotgun (WGS) entry which is preliminary data.</text>
</comment>
<evidence type="ECO:0000313" key="5">
    <source>
        <dbReference type="EMBL" id="GEU72600.1"/>
    </source>
</evidence>
<dbReference type="EMBL" id="BKCJ010006524">
    <property type="protein sequence ID" value="GEU72600.1"/>
    <property type="molecule type" value="Genomic_DNA"/>
</dbReference>
<dbReference type="Pfam" id="PF00078">
    <property type="entry name" value="RVT_1"/>
    <property type="match status" value="1"/>
</dbReference>
<feature type="region of interest" description="Disordered" evidence="1">
    <location>
        <begin position="1016"/>
        <end position="1128"/>
    </location>
</feature>
<feature type="region of interest" description="Disordered" evidence="1">
    <location>
        <begin position="1379"/>
        <end position="1421"/>
    </location>
</feature>
<evidence type="ECO:0000259" key="2">
    <source>
        <dbReference type="Pfam" id="PF00078"/>
    </source>
</evidence>
<proteinExistence type="predicted"/>
<dbReference type="InterPro" id="IPR053134">
    <property type="entry name" value="RNA-dir_DNA_polymerase"/>
</dbReference>
<dbReference type="InterPro" id="IPR043128">
    <property type="entry name" value="Rev_trsase/Diguanyl_cyclase"/>
</dbReference>
<keyword evidence="5" id="KW-0808">Transferase</keyword>
<dbReference type="InterPro" id="IPR013103">
    <property type="entry name" value="RVT_2"/>
</dbReference>
<dbReference type="Gene3D" id="3.10.10.10">
    <property type="entry name" value="HIV Type 1 Reverse Transcriptase, subunit A, domain 1"/>
    <property type="match status" value="1"/>
</dbReference>
<dbReference type="InterPro" id="IPR041577">
    <property type="entry name" value="RT_RNaseH_2"/>
</dbReference>
<accession>A0A6L2MFY3</accession>
<evidence type="ECO:0000259" key="3">
    <source>
        <dbReference type="Pfam" id="PF07727"/>
    </source>
</evidence>
<feature type="domain" description="Reverse transcriptase Ty1/copia-type" evidence="3">
    <location>
        <begin position="694"/>
        <end position="737"/>
    </location>
</feature>